<evidence type="ECO:0000313" key="11">
    <source>
        <dbReference type="Proteomes" id="UP001519667"/>
    </source>
</evidence>
<comment type="caution">
    <text evidence="10">The sequence shown here is derived from an EMBL/GenBank/DDBJ whole genome shotgun (WGS) entry which is preliminary data.</text>
</comment>
<dbReference type="Pfam" id="PF00015">
    <property type="entry name" value="MCPsignal"/>
    <property type="match status" value="1"/>
</dbReference>
<evidence type="ECO:0000259" key="9">
    <source>
        <dbReference type="PROSITE" id="PS50885"/>
    </source>
</evidence>
<evidence type="ECO:0000256" key="4">
    <source>
        <dbReference type="ARBA" id="ARBA00023136"/>
    </source>
</evidence>
<proteinExistence type="inferred from homology"/>
<dbReference type="CDD" id="cd06225">
    <property type="entry name" value="HAMP"/>
    <property type="match status" value="1"/>
</dbReference>
<dbReference type="SUPFAM" id="SSF58104">
    <property type="entry name" value="Methyl-accepting chemotaxis protein (MCP) signaling domain"/>
    <property type="match status" value="1"/>
</dbReference>
<evidence type="ECO:0000256" key="6">
    <source>
        <dbReference type="ARBA" id="ARBA00029447"/>
    </source>
</evidence>
<accession>A0ABS5XNS9</accession>
<dbReference type="InterPro" id="IPR004089">
    <property type="entry name" value="MCPsignal_dom"/>
</dbReference>
<keyword evidence="2" id="KW-0812">Transmembrane</keyword>
<keyword evidence="5 7" id="KW-0807">Transducer</keyword>
<dbReference type="PROSITE" id="PS50111">
    <property type="entry name" value="CHEMOTAXIS_TRANSDUC_2"/>
    <property type="match status" value="1"/>
</dbReference>
<dbReference type="PANTHER" id="PTHR32089">
    <property type="entry name" value="METHYL-ACCEPTING CHEMOTAXIS PROTEIN MCPB"/>
    <property type="match status" value="1"/>
</dbReference>
<evidence type="ECO:0000256" key="3">
    <source>
        <dbReference type="ARBA" id="ARBA00022989"/>
    </source>
</evidence>
<dbReference type="PROSITE" id="PS50885">
    <property type="entry name" value="HAMP"/>
    <property type="match status" value="1"/>
</dbReference>
<dbReference type="Proteomes" id="UP001519667">
    <property type="component" value="Unassembled WGS sequence"/>
</dbReference>
<name>A0ABS5XNS9_9GAMM</name>
<comment type="similarity">
    <text evidence="6">Belongs to the methyl-accepting chemotaxis (MCP) protein family.</text>
</comment>
<evidence type="ECO:0000313" key="10">
    <source>
        <dbReference type="EMBL" id="MBT8769354.1"/>
    </source>
</evidence>
<keyword evidence="3" id="KW-1133">Transmembrane helix</keyword>
<dbReference type="Gene3D" id="1.10.287.950">
    <property type="entry name" value="Methyl-accepting chemotaxis protein"/>
    <property type="match status" value="1"/>
</dbReference>
<dbReference type="SMART" id="SM00304">
    <property type="entry name" value="HAMP"/>
    <property type="match status" value="1"/>
</dbReference>
<evidence type="ECO:0000256" key="1">
    <source>
        <dbReference type="ARBA" id="ARBA00004370"/>
    </source>
</evidence>
<feature type="domain" description="HAMP" evidence="9">
    <location>
        <begin position="388"/>
        <end position="444"/>
    </location>
</feature>
<dbReference type="InterPro" id="IPR003660">
    <property type="entry name" value="HAMP_dom"/>
</dbReference>
<evidence type="ECO:0000256" key="2">
    <source>
        <dbReference type="ARBA" id="ARBA00022692"/>
    </source>
</evidence>
<feature type="domain" description="Methyl-accepting transducer" evidence="8">
    <location>
        <begin position="456"/>
        <end position="682"/>
    </location>
</feature>
<keyword evidence="4" id="KW-0472">Membrane</keyword>
<dbReference type="SMART" id="SM00283">
    <property type="entry name" value="MA"/>
    <property type="match status" value="1"/>
</dbReference>
<dbReference type="CDD" id="cd11386">
    <property type="entry name" value="MCP_signal"/>
    <property type="match status" value="1"/>
</dbReference>
<evidence type="ECO:0000256" key="7">
    <source>
        <dbReference type="PROSITE-ProRule" id="PRU00284"/>
    </source>
</evidence>
<sequence>MTVLQSSHMQLSPGERAWLPWFGRTGKLAMGWSCWLNRSVYAEVEQTFEGIAETRVRLLQDWAASQWQQLEELAAGLGHDLQPDAGLLQSWLKRMPDLSELFLVNAEGHVTASTFAPRLSARDLPAEALARGLCAPLLHGPYRDPQTLVIGPSSSRFHDAVTLMFYQPIRIGQRTLGCLCGRVPNDVLGDLIQREAGHIYRESGDNYLFMVDSRLDPSIQAGTALSRSRFEDATFTHGENLKQGVHTAFGTVRVQQHTELELRFTDPATGQLHPGVRETIHKGSNLFVCYPGYSDYRHIPVIGKGVTFQLPGSPDRWGMMCEADLEEVYRRRSISFALMRTYLLTLVSVTAAGFLLQRHSGLPENALYLLQTLLLGAGALCFRHFGPGRLAARLQEMTTLVRTIAEGEGNLRQRLDSSRMRHDETGDMGRWINSFIDNLDGTVGRVIDASHHMHRTNDQMLERSSQASQTSGQVAEAVHAMLVLVEEQLGEINQASMTASEMKQAMDEVVARAHQRFESVRLGARSIRDVVERSAGSVQSLDSQMTQIEEIVGLIADITNQTNLLALNAAIEAARAGDHGRGFAVVAGEVRNLAQRTASAAEDIRNRVEGLKGATRQAVDFMEDGVRNVDSGLRLTEEASSENLHLHRTVERMFEIIKQLNQRSLEYGQTIRGVNQASSEMGQSVDVLRNSAERVRHTANQLQQLVAQFNVSPRTSENSAA</sequence>
<evidence type="ECO:0000256" key="5">
    <source>
        <dbReference type="ARBA" id="ARBA00023224"/>
    </source>
</evidence>
<gene>
    <name evidence="10" type="ORF">J7302_24920</name>
</gene>
<reference evidence="10 11" key="1">
    <citation type="submission" date="2021-04" db="EMBL/GenBank/DDBJ databases">
        <title>Pseudomonas boanensis sp. nov., a bacterium isolated from river water used for household purposes in Boane District, Mozambique.</title>
        <authorList>
            <person name="Nicklasson M."/>
            <person name="Martin-Rodriguez A.J."/>
            <person name="Thorell K."/>
            <person name="Neves L."/>
            <person name="Mussagy A."/>
            <person name="Rydberg H.A."/>
            <person name="Hernroth B."/>
            <person name="Svensson-Stadler L."/>
            <person name="Sjoling A."/>
        </authorList>
    </citation>
    <scope>NUCLEOTIDE SEQUENCE [LARGE SCALE GENOMIC DNA]</scope>
    <source>
        <strain evidence="10 11">DB1</strain>
    </source>
</reference>
<comment type="subcellular location">
    <subcellularLocation>
        <location evidence="1">Membrane</location>
    </subcellularLocation>
</comment>
<dbReference type="PANTHER" id="PTHR32089:SF112">
    <property type="entry name" value="LYSOZYME-LIKE PROTEIN-RELATED"/>
    <property type="match status" value="1"/>
</dbReference>
<dbReference type="RefSeq" id="WP_215381160.1">
    <property type="nucleotide sequence ID" value="NZ_JAGTIS010000026.1"/>
</dbReference>
<protein>
    <submittedName>
        <fullName evidence="10">Methyl-accepting chemotaxis protein</fullName>
    </submittedName>
</protein>
<keyword evidence="11" id="KW-1185">Reference proteome</keyword>
<evidence type="ECO:0000259" key="8">
    <source>
        <dbReference type="PROSITE" id="PS50111"/>
    </source>
</evidence>
<dbReference type="EMBL" id="JAGTIS010000026">
    <property type="protein sequence ID" value="MBT8769354.1"/>
    <property type="molecule type" value="Genomic_DNA"/>
</dbReference>
<organism evidence="10 11">
    <name type="scientific">Metapseudomonas boanensis</name>
    <dbReference type="NCBI Taxonomy" id="2822138"/>
    <lineage>
        <taxon>Bacteria</taxon>
        <taxon>Pseudomonadati</taxon>
        <taxon>Pseudomonadota</taxon>
        <taxon>Gammaproteobacteria</taxon>
        <taxon>Pseudomonadales</taxon>
        <taxon>Pseudomonadaceae</taxon>
        <taxon>Metapseudomonas</taxon>
    </lineage>
</organism>